<dbReference type="PANTHER" id="PTHR30466:SF11">
    <property type="entry name" value="FLAVIN-DEPENDENT MONOOXYGENASE, REDUCTASE SUBUNIT HSAB"/>
    <property type="match status" value="1"/>
</dbReference>
<name>A0ABW5DS59_9PROT</name>
<dbReference type="EC" id="1.-.-.-" evidence="4"/>
<proteinExistence type="inferred from homology"/>
<dbReference type="Pfam" id="PF01613">
    <property type="entry name" value="Flavin_Reduct"/>
    <property type="match status" value="1"/>
</dbReference>
<evidence type="ECO:0000256" key="2">
    <source>
        <dbReference type="ARBA" id="ARBA00023002"/>
    </source>
</evidence>
<dbReference type="Proteomes" id="UP001597295">
    <property type="component" value="Unassembled WGS sequence"/>
</dbReference>
<dbReference type="EMBL" id="JBHUIP010000004">
    <property type="protein sequence ID" value="MFD2262386.1"/>
    <property type="molecule type" value="Genomic_DNA"/>
</dbReference>
<protein>
    <submittedName>
        <fullName evidence="4">Flavin reductase family protein</fullName>
        <ecNumber evidence="4">1.-.-.-</ecNumber>
    </submittedName>
</protein>
<dbReference type="GO" id="GO:0016491">
    <property type="term" value="F:oxidoreductase activity"/>
    <property type="evidence" value="ECO:0007669"/>
    <property type="project" value="UniProtKB-KW"/>
</dbReference>
<keyword evidence="5" id="KW-1185">Reference proteome</keyword>
<dbReference type="InterPro" id="IPR012349">
    <property type="entry name" value="Split_barrel_FMN-bd"/>
</dbReference>
<dbReference type="SUPFAM" id="SSF50475">
    <property type="entry name" value="FMN-binding split barrel"/>
    <property type="match status" value="1"/>
</dbReference>
<evidence type="ECO:0000313" key="5">
    <source>
        <dbReference type="Proteomes" id="UP001597295"/>
    </source>
</evidence>
<feature type="domain" description="Flavin reductase like" evidence="3">
    <location>
        <begin position="17"/>
        <end position="162"/>
    </location>
</feature>
<evidence type="ECO:0000313" key="4">
    <source>
        <dbReference type="EMBL" id="MFD2262386.1"/>
    </source>
</evidence>
<organism evidence="4 5">
    <name type="scientific">Lacibacterium aquatile</name>
    <dbReference type="NCBI Taxonomy" id="1168082"/>
    <lineage>
        <taxon>Bacteria</taxon>
        <taxon>Pseudomonadati</taxon>
        <taxon>Pseudomonadota</taxon>
        <taxon>Alphaproteobacteria</taxon>
        <taxon>Rhodospirillales</taxon>
        <taxon>Rhodospirillaceae</taxon>
    </lineage>
</organism>
<comment type="caution">
    <text evidence="4">The sequence shown here is derived from an EMBL/GenBank/DDBJ whole genome shotgun (WGS) entry which is preliminary data.</text>
</comment>
<dbReference type="InterPro" id="IPR002563">
    <property type="entry name" value="Flavin_Rdtase-like_dom"/>
</dbReference>
<accession>A0ABW5DS59</accession>
<evidence type="ECO:0000256" key="1">
    <source>
        <dbReference type="ARBA" id="ARBA00008898"/>
    </source>
</evidence>
<sequence length="166" mass="17686">MDGGDLSFDSLGFRQVLGQFATGVAVMTARDDAERGIGVTVNSFTSVSLDPPLVSFCLDRSALSFAAFTGAETFAVNILASDQQDVSQSFARSIGEDKFAGVVCEVDDHGAPLIKGCLAWLSCKRHAIVEAGDHVIIIGEVYHLSMGHPASPLLYFRGKYAKLLDV</sequence>
<dbReference type="InterPro" id="IPR050268">
    <property type="entry name" value="NADH-dep_flavin_reductase"/>
</dbReference>
<dbReference type="Gene3D" id="2.30.110.10">
    <property type="entry name" value="Electron Transport, Fmn-binding Protein, Chain A"/>
    <property type="match status" value="1"/>
</dbReference>
<keyword evidence="2 4" id="KW-0560">Oxidoreductase</keyword>
<dbReference type="RefSeq" id="WP_379875336.1">
    <property type="nucleotide sequence ID" value="NZ_JBHUIP010000004.1"/>
</dbReference>
<gene>
    <name evidence="4" type="ORF">ACFSM5_05755</name>
</gene>
<dbReference type="PANTHER" id="PTHR30466">
    <property type="entry name" value="FLAVIN REDUCTASE"/>
    <property type="match status" value="1"/>
</dbReference>
<reference evidence="5" key="1">
    <citation type="journal article" date="2019" name="Int. J. Syst. Evol. Microbiol.">
        <title>The Global Catalogue of Microorganisms (GCM) 10K type strain sequencing project: providing services to taxonomists for standard genome sequencing and annotation.</title>
        <authorList>
            <consortium name="The Broad Institute Genomics Platform"/>
            <consortium name="The Broad Institute Genome Sequencing Center for Infectious Disease"/>
            <person name="Wu L."/>
            <person name="Ma J."/>
        </authorList>
    </citation>
    <scope>NUCLEOTIDE SEQUENCE [LARGE SCALE GENOMIC DNA]</scope>
    <source>
        <strain evidence="5">CGMCC 1.19062</strain>
    </source>
</reference>
<comment type="similarity">
    <text evidence="1">Belongs to the non-flavoprotein flavin reductase family.</text>
</comment>
<evidence type="ECO:0000259" key="3">
    <source>
        <dbReference type="SMART" id="SM00903"/>
    </source>
</evidence>
<dbReference type="SMART" id="SM00903">
    <property type="entry name" value="Flavin_Reduct"/>
    <property type="match status" value="1"/>
</dbReference>